<feature type="transmembrane region" description="Helical" evidence="6">
    <location>
        <begin position="82"/>
        <end position="100"/>
    </location>
</feature>
<dbReference type="InterPro" id="IPR020846">
    <property type="entry name" value="MFS_dom"/>
</dbReference>
<feature type="transmembrane region" description="Helical" evidence="6">
    <location>
        <begin position="50"/>
        <end position="70"/>
    </location>
</feature>
<comment type="caution">
    <text evidence="8">The sequence shown here is derived from an EMBL/GenBank/DDBJ whole genome shotgun (WGS) entry which is preliminary data.</text>
</comment>
<keyword evidence="4 6" id="KW-1133">Transmembrane helix</keyword>
<keyword evidence="2" id="KW-0813">Transport</keyword>
<dbReference type="PANTHER" id="PTHR23505">
    <property type="entry name" value="SPINSTER"/>
    <property type="match status" value="1"/>
</dbReference>
<feature type="transmembrane region" description="Helical" evidence="6">
    <location>
        <begin position="351"/>
        <end position="373"/>
    </location>
</feature>
<dbReference type="InterPro" id="IPR011701">
    <property type="entry name" value="MFS"/>
</dbReference>
<evidence type="ECO:0000313" key="9">
    <source>
        <dbReference type="Proteomes" id="UP000528457"/>
    </source>
</evidence>
<protein>
    <submittedName>
        <fullName evidence="8">MFS family permease</fullName>
    </submittedName>
</protein>
<gene>
    <name evidence="8" type="ORF">HNR48_001484</name>
</gene>
<proteinExistence type="predicted"/>
<feature type="transmembrane region" description="Helical" evidence="6">
    <location>
        <begin position="318"/>
        <end position="339"/>
    </location>
</feature>
<keyword evidence="5 6" id="KW-0472">Membrane</keyword>
<evidence type="ECO:0000256" key="5">
    <source>
        <dbReference type="ARBA" id="ARBA00023136"/>
    </source>
</evidence>
<feature type="transmembrane region" description="Helical" evidence="6">
    <location>
        <begin position="258"/>
        <end position="279"/>
    </location>
</feature>
<keyword evidence="3 6" id="KW-0812">Transmembrane</keyword>
<dbReference type="AlphaFoldDB" id="A0A7X0MV03"/>
<dbReference type="EMBL" id="JACHHT010000001">
    <property type="protein sequence ID" value="MBB6521206.1"/>
    <property type="molecule type" value="Genomic_DNA"/>
</dbReference>
<dbReference type="PANTHER" id="PTHR23505:SF79">
    <property type="entry name" value="PROTEIN SPINSTER"/>
    <property type="match status" value="1"/>
</dbReference>
<dbReference type="InParanoid" id="A0A7X0MV03"/>
<evidence type="ECO:0000313" key="8">
    <source>
        <dbReference type="EMBL" id="MBB6521206.1"/>
    </source>
</evidence>
<name>A0A7X0MV03_9GAMM</name>
<dbReference type="GO" id="GO:0016020">
    <property type="term" value="C:membrane"/>
    <property type="evidence" value="ECO:0007669"/>
    <property type="project" value="UniProtKB-SubCell"/>
</dbReference>
<accession>A0A7X0MV03</accession>
<comment type="subcellular location">
    <subcellularLocation>
        <location evidence="1">Membrane</location>
        <topology evidence="1">Multi-pass membrane protein</topology>
    </subcellularLocation>
</comment>
<feature type="transmembrane region" description="Helical" evidence="6">
    <location>
        <begin position="393"/>
        <end position="415"/>
    </location>
</feature>
<dbReference type="Proteomes" id="UP000528457">
    <property type="component" value="Unassembled WGS sequence"/>
</dbReference>
<feature type="transmembrane region" description="Helical" evidence="6">
    <location>
        <begin position="168"/>
        <end position="190"/>
    </location>
</feature>
<keyword evidence="9" id="KW-1185">Reference proteome</keyword>
<dbReference type="Gene3D" id="1.20.1250.20">
    <property type="entry name" value="MFS general substrate transporter like domains"/>
    <property type="match status" value="2"/>
</dbReference>
<dbReference type="GO" id="GO:0022857">
    <property type="term" value="F:transmembrane transporter activity"/>
    <property type="evidence" value="ECO:0007669"/>
    <property type="project" value="InterPro"/>
</dbReference>
<feature type="transmembrane region" description="Helical" evidence="6">
    <location>
        <begin position="12"/>
        <end position="29"/>
    </location>
</feature>
<evidence type="ECO:0000256" key="6">
    <source>
        <dbReference type="SAM" id="Phobius"/>
    </source>
</evidence>
<feature type="transmembrane region" description="Helical" evidence="6">
    <location>
        <begin position="291"/>
        <end position="312"/>
    </location>
</feature>
<dbReference type="RefSeq" id="WP_243749371.1">
    <property type="nucleotide sequence ID" value="NZ_JAAONY010000001.1"/>
</dbReference>
<evidence type="ECO:0000256" key="4">
    <source>
        <dbReference type="ARBA" id="ARBA00022989"/>
    </source>
</evidence>
<sequence>MTNPTASSGRWPHYTLVLLSIVYVFNFIDRQILVILQESIKADMGLSDSQLGLMTGFTFAIFYVSAGIPIARWADRSNRRNIVSWAIAIWSGMTALSGLAQNFWQMLLARIGVGIGEAGGSPPAHSMISDIYPAHQRGTALAFYTAAIYVGIMVGYLVGGWVDQHYGWRIAFFVVGIPGLFVALLVRYTITEPPRGQHDSAPVGDSVSLRETLNTLKSMRSFVFLAVGSGLASFSSYGSGNFMPSFLFRSHGMEPADIGILLAFGAGIGGGIGAFFAGWLADRIGKDNKRWYAWIACAGQILAIPLGLMALYSNNMTLIAIGIGGTTFFGIWYLGPVLAMAQTLVKPNMRAMTSAILFFILNLIGLGGGPLVAGVMSDLLASTYGAESLRYSLTVMAFSSLLAAACFWMGSKYLVDDLKKQHS</sequence>
<feature type="domain" description="Major facilitator superfamily (MFS) profile" evidence="7">
    <location>
        <begin position="15"/>
        <end position="412"/>
    </location>
</feature>
<dbReference type="Pfam" id="PF07690">
    <property type="entry name" value="MFS_1"/>
    <property type="match status" value="1"/>
</dbReference>
<reference evidence="8 9" key="1">
    <citation type="submission" date="2020-08" db="EMBL/GenBank/DDBJ databases">
        <title>Genomic Encyclopedia of Type Strains, Phase IV (KMG-IV): sequencing the most valuable type-strain genomes for metagenomic binning, comparative biology and taxonomic classification.</title>
        <authorList>
            <person name="Goeker M."/>
        </authorList>
    </citation>
    <scope>NUCLEOTIDE SEQUENCE [LARGE SCALE GENOMIC DNA]</scope>
    <source>
        <strain evidence="8 9">DSM 22368</strain>
    </source>
</reference>
<dbReference type="InterPro" id="IPR044770">
    <property type="entry name" value="MFS_spinster-like"/>
</dbReference>
<dbReference type="CDD" id="cd17328">
    <property type="entry name" value="MFS_spinster_like"/>
    <property type="match status" value="1"/>
</dbReference>
<feature type="transmembrane region" description="Helical" evidence="6">
    <location>
        <begin position="219"/>
        <end position="238"/>
    </location>
</feature>
<organism evidence="8 9">
    <name type="scientific">Pseudoteredinibacter isoporae</name>
    <dbReference type="NCBI Taxonomy" id="570281"/>
    <lineage>
        <taxon>Bacteria</taxon>
        <taxon>Pseudomonadati</taxon>
        <taxon>Pseudomonadota</taxon>
        <taxon>Gammaproteobacteria</taxon>
        <taxon>Cellvibrionales</taxon>
        <taxon>Cellvibrionaceae</taxon>
        <taxon>Pseudoteredinibacter</taxon>
    </lineage>
</organism>
<dbReference type="PROSITE" id="PS50850">
    <property type="entry name" value="MFS"/>
    <property type="match status" value="1"/>
</dbReference>
<evidence type="ECO:0000256" key="3">
    <source>
        <dbReference type="ARBA" id="ARBA00022692"/>
    </source>
</evidence>
<dbReference type="InterPro" id="IPR036259">
    <property type="entry name" value="MFS_trans_sf"/>
</dbReference>
<evidence type="ECO:0000259" key="7">
    <source>
        <dbReference type="PROSITE" id="PS50850"/>
    </source>
</evidence>
<feature type="transmembrane region" description="Helical" evidence="6">
    <location>
        <begin position="141"/>
        <end position="162"/>
    </location>
</feature>
<dbReference type="FunCoup" id="A0A7X0MV03">
    <property type="interactions" value="219"/>
</dbReference>
<evidence type="ECO:0000256" key="1">
    <source>
        <dbReference type="ARBA" id="ARBA00004141"/>
    </source>
</evidence>
<dbReference type="SUPFAM" id="SSF103473">
    <property type="entry name" value="MFS general substrate transporter"/>
    <property type="match status" value="1"/>
</dbReference>
<evidence type="ECO:0000256" key="2">
    <source>
        <dbReference type="ARBA" id="ARBA00022448"/>
    </source>
</evidence>